<evidence type="ECO:0000256" key="1">
    <source>
        <dbReference type="SAM" id="MobiDB-lite"/>
    </source>
</evidence>
<name>A0ABN9RWX8_9DINO</name>
<evidence type="ECO:0000313" key="2">
    <source>
        <dbReference type="EMBL" id="CAK0823881.1"/>
    </source>
</evidence>
<evidence type="ECO:0000313" key="3">
    <source>
        <dbReference type="Proteomes" id="UP001189429"/>
    </source>
</evidence>
<feature type="region of interest" description="Disordered" evidence="1">
    <location>
        <begin position="1"/>
        <end position="146"/>
    </location>
</feature>
<accession>A0ABN9RWX8</accession>
<feature type="compositionally biased region" description="Gly residues" evidence="1">
    <location>
        <begin position="24"/>
        <end position="34"/>
    </location>
</feature>
<feature type="non-terminal residue" evidence="2">
    <location>
        <position position="146"/>
    </location>
</feature>
<reference evidence="2" key="1">
    <citation type="submission" date="2023-10" db="EMBL/GenBank/DDBJ databases">
        <authorList>
            <person name="Chen Y."/>
            <person name="Shah S."/>
            <person name="Dougan E. K."/>
            <person name="Thang M."/>
            <person name="Chan C."/>
        </authorList>
    </citation>
    <scope>NUCLEOTIDE SEQUENCE [LARGE SCALE GENOMIC DNA]</scope>
</reference>
<dbReference type="Proteomes" id="UP001189429">
    <property type="component" value="Unassembled WGS sequence"/>
</dbReference>
<sequence>PGQSWARQRCRGQGDAGRERPRGPGRGADRGGGAARPSRDEDAAEPRDETAPDGRARRRDGEERRDQLRGPGRDHRGFGDGGRRSRAGEQSEFVQAEDGDPGPRAGRARDRVPRGADAQGCARKGGNGKVGGLEADREVPGAVGVR</sequence>
<gene>
    <name evidence="2" type="ORF">PCOR1329_LOCUS24448</name>
</gene>
<feature type="compositionally biased region" description="Basic and acidic residues" evidence="1">
    <location>
        <begin position="37"/>
        <end position="89"/>
    </location>
</feature>
<organism evidence="2 3">
    <name type="scientific">Prorocentrum cordatum</name>
    <dbReference type="NCBI Taxonomy" id="2364126"/>
    <lineage>
        <taxon>Eukaryota</taxon>
        <taxon>Sar</taxon>
        <taxon>Alveolata</taxon>
        <taxon>Dinophyceae</taxon>
        <taxon>Prorocentrales</taxon>
        <taxon>Prorocentraceae</taxon>
        <taxon>Prorocentrum</taxon>
    </lineage>
</organism>
<dbReference type="EMBL" id="CAUYUJ010008420">
    <property type="protein sequence ID" value="CAK0823881.1"/>
    <property type="molecule type" value="Genomic_DNA"/>
</dbReference>
<keyword evidence="3" id="KW-1185">Reference proteome</keyword>
<evidence type="ECO:0008006" key="4">
    <source>
        <dbReference type="Google" id="ProtNLM"/>
    </source>
</evidence>
<feature type="non-terminal residue" evidence="2">
    <location>
        <position position="1"/>
    </location>
</feature>
<proteinExistence type="predicted"/>
<protein>
    <recommendedName>
        <fullName evidence="4">RNA helicase</fullName>
    </recommendedName>
</protein>
<comment type="caution">
    <text evidence="2">The sequence shown here is derived from an EMBL/GenBank/DDBJ whole genome shotgun (WGS) entry which is preliminary data.</text>
</comment>